<feature type="chain" id="PRO_5036379951" description="Secreted protein" evidence="1">
    <location>
        <begin position="27"/>
        <end position="82"/>
    </location>
</feature>
<dbReference type="EMBL" id="QXFV01001413">
    <property type="protein sequence ID" value="KAE9006492.1"/>
    <property type="molecule type" value="Genomic_DNA"/>
</dbReference>
<sequence length="82" mass="9795">MGTNPSTYSYLVLLSAHMLILRSSLSLLCSTSLPSTLHLFQKQSWWLWSQYRWHRYHYCHRYLRIVPMSGFWITDSSNLLLT</sequence>
<keyword evidence="6" id="KW-1185">Reference proteome</keyword>
<evidence type="ECO:0008006" key="8">
    <source>
        <dbReference type="Google" id="ProtNLM"/>
    </source>
</evidence>
<dbReference type="Proteomes" id="UP000435112">
    <property type="component" value="Unassembled WGS sequence"/>
</dbReference>
<dbReference type="EMBL" id="QXFT01001470">
    <property type="protein sequence ID" value="KAE9317802.1"/>
    <property type="molecule type" value="Genomic_DNA"/>
</dbReference>
<feature type="signal peptide" evidence="1">
    <location>
        <begin position="1"/>
        <end position="26"/>
    </location>
</feature>
<evidence type="ECO:0000313" key="2">
    <source>
        <dbReference type="EMBL" id="KAE9006492.1"/>
    </source>
</evidence>
<evidence type="ECO:0000313" key="5">
    <source>
        <dbReference type="Proteomes" id="UP000429607"/>
    </source>
</evidence>
<dbReference type="Proteomes" id="UP000429607">
    <property type="component" value="Unassembled WGS sequence"/>
</dbReference>
<organism evidence="2 5">
    <name type="scientific">Phytophthora rubi</name>
    <dbReference type="NCBI Taxonomy" id="129364"/>
    <lineage>
        <taxon>Eukaryota</taxon>
        <taxon>Sar</taxon>
        <taxon>Stramenopiles</taxon>
        <taxon>Oomycota</taxon>
        <taxon>Peronosporomycetes</taxon>
        <taxon>Peronosporales</taxon>
        <taxon>Peronosporaceae</taxon>
        <taxon>Phytophthora</taxon>
    </lineage>
</organism>
<evidence type="ECO:0000313" key="3">
    <source>
        <dbReference type="EMBL" id="KAE9007942.1"/>
    </source>
</evidence>
<evidence type="ECO:0000313" key="7">
    <source>
        <dbReference type="Proteomes" id="UP000435112"/>
    </source>
</evidence>
<comment type="caution">
    <text evidence="2">The sequence shown here is derived from an EMBL/GenBank/DDBJ whole genome shotgun (WGS) entry which is preliminary data.</text>
</comment>
<protein>
    <recommendedName>
        <fullName evidence="8">Secreted protein</fullName>
    </recommendedName>
</protein>
<reference evidence="5 7" key="1">
    <citation type="submission" date="2018-09" db="EMBL/GenBank/DDBJ databases">
        <title>Genomic investigation of the strawberry pathogen Phytophthora fragariae indicates pathogenicity is determined by transcriptional variation in three key races.</title>
        <authorList>
            <person name="Adams T.M."/>
            <person name="Armitage A.D."/>
            <person name="Sobczyk M.K."/>
            <person name="Bates H.J."/>
            <person name="Dunwell J.M."/>
            <person name="Nellist C.F."/>
            <person name="Harrison R.J."/>
        </authorList>
    </citation>
    <scope>NUCLEOTIDE SEQUENCE [LARGE SCALE GENOMIC DNA]</scope>
    <source>
        <strain evidence="2 5">SCRP249</strain>
        <strain evidence="3 7">SCRP324</strain>
        <strain evidence="4 6">SCRP333</strain>
    </source>
</reference>
<gene>
    <name evidence="2" type="ORF">PR001_g17197</name>
    <name evidence="3" type="ORF">PR002_g16054</name>
    <name evidence="4" type="ORF">PR003_g18394</name>
</gene>
<dbReference type="Proteomes" id="UP000434957">
    <property type="component" value="Unassembled WGS sequence"/>
</dbReference>
<dbReference type="EMBL" id="QXFU01001204">
    <property type="protein sequence ID" value="KAE9007942.1"/>
    <property type="molecule type" value="Genomic_DNA"/>
</dbReference>
<evidence type="ECO:0000256" key="1">
    <source>
        <dbReference type="SAM" id="SignalP"/>
    </source>
</evidence>
<evidence type="ECO:0000313" key="4">
    <source>
        <dbReference type="EMBL" id="KAE9317802.1"/>
    </source>
</evidence>
<dbReference type="AlphaFoldDB" id="A0A6A3KIE5"/>
<proteinExistence type="predicted"/>
<name>A0A6A3KIE5_9STRA</name>
<accession>A0A6A3KIE5</accession>
<keyword evidence="1" id="KW-0732">Signal</keyword>
<evidence type="ECO:0000313" key="6">
    <source>
        <dbReference type="Proteomes" id="UP000434957"/>
    </source>
</evidence>